<dbReference type="Proteomes" id="UP000823914">
    <property type="component" value="Unassembled WGS sequence"/>
</dbReference>
<evidence type="ECO:0000256" key="5">
    <source>
        <dbReference type="ARBA" id="ARBA00022603"/>
    </source>
</evidence>
<dbReference type="PANTHER" id="PTHR30027">
    <property type="entry name" value="RIBOSOMAL RNA SMALL SUBUNIT METHYLTRANSFERASE E"/>
    <property type="match status" value="1"/>
</dbReference>
<evidence type="ECO:0000256" key="7">
    <source>
        <dbReference type="ARBA" id="ARBA00022691"/>
    </source>
</evidence>
<evidence type="ECO:0000256" key="9">
    <source>
        <dbReference type="ARBA" id="ARBA00047944"/>
    </source>
</evidence>
<evidence type="ECO:0000256" key="6">
    <source>
        <dbReference type="ARBA" id="ARBA00022679"/>
    </source>
</evidence>
<organism evidence="12 13">
    <name type="scientific">Candidatus Treponema excrementipullorum</name>
    <dbReference type="NCBI Taxonomy" id="2838768"/>
    <lineage>
        <taxon>Bacteria</taxon>
        <taxon>Pseudomonadati</taxon>
        <taxon>Spirochaetota</taxon>
        <taxon>Spirochaetia</taxon>
        <taxon>Spirochaetales</taxon>
        <taxon>Treponemataceae</taxon>
        <taxon>Treponema</taxon>
    </lineage>
</organism>
<comment type="similarity">
    <text evidence="2 10">Belongs to the RNA methyltransferase RsmE family.</text>
</comment>
<evidence type="ECO:0000259" key="11">
    <source>
        <dbReference type="Pfam" id="PF04452"/>
    </source>
</evidence>
<accession>A0A9E2NYU2</accession>
<keyword evidence="3 10" id="KW-0963">Cytoplasm</keyword>
<evidence type="ECO:0000313" key="12">
    <source>
        <dbReference type="EMBL" id="MBU3850066.1"/>
    </source>
</evidence>
<evidence type="ECO:0000256" key="3">
    <source>
        <dbReference type="ARBA" id="ARBA00022490"/>
    </source>
</evidence>
<proteinExistence type="inferred from homology"/>
<dbReference type="PANTHER" id="PTHR30027:SF3">
    <property type="entry name" value="16S RRNA (URACIL(1498)-N(3))-METHYLTRANSFERASE"/>
    <property type="match status" value="1"/>
</dbReference>
<dbReference type="GO" id="GO:0070042">
    <property type="term" value="F:rRNA (uridine-N3-)-methyltransferase activity"/>
    <property type="evidence" value="ECO:0007669"/>
    <property type="project" value="TreeGrafter"/>
</dbReference>
<dbReference type="Gene3D" id="3.40.1280.10">
    <property type="match status" value="1"/>
</dbReference>
<dbReference type="EMBL" id="JAHLFV010000137">
    <property type="protein sequence ID" value="MBU3850066.1"/>
    <property type="molecule type" value="Genomic_DNA"/>
</dbReference>
<evidence type="ECO:0000256" key="8">
    <source>
        <dbReference type="ARBA" id="ARBA00025699"/>
    </source>
</evidence>
<comment type="subcellular location">
    <subcellularLocation>
        <location evidence="1 10">Cytoplasm</location>
    </subcellularLocation>
</comment>
<dbReference type="NCBIfam" id="TIGR00046">
    <property type="entry name" value="RsmE family RNA methyltransferase"/>
    <property type="match status" value="1"/>
</dbReference>
<dbReference type="PIRSF" id="PIRSF015601">
    <property type="entry name" value="MTase_slr0722"/>
    <property type="match status" value="1"/>
</dbReference>
<keyword evidence="7 10" id="KW-0949">S-adenosyl-L-methionine</keyword>
<feature type="domain" description="Ribosomal RNA small subunit methyltransferase E methyltransferase" evidence="11">
    <location>
        <begin position="88"/>
        <end position="255"/>
    </location>
</feature>
<reference evidence="12" key="2">
    <citation type="submission" date="2021-04" db="EMBL/GenBank/DDBJ databases">
        <authorList>
            <person name="Gilroy R."/>
        </authorList>
    </citation>
    <scope>NUCLEOTIDE SEQUENCE</scope>
    <source>
        <strain evidence="12">Gambia15-2214</strain>
    </source>
</reference>
<evidence type="ECO:0000256" key="2">
    <source>
        <dbReference type="ARBA" id="ARBA00005528"/>
    </source>
</evidence>
<dbReference type="InterPro" id="IPR046886">
    <property type="entry name" value="RsmE_MTase_dom"/>
</dbReference>
<keyword evidence="6 10" id="KW-0808">Transferase</keyword>
<dbReference type="InterPro" id="IPR029026">
    <property type="entry name" value="tRNA_m1G_MTases_N"/>
</dbReference>
<evidence type="ECO:0000256" key="1">
    <source>
        <dbReference type="ARBA" id="ARBA00004496"/>
    </source>
</evidence>
<dbReference type="SUPFAM" id="SSF88697">
    <property type="entry name" value="PUA domain-like"/>
    <property type="match status" value="1"/>
</dbReference>
<comment type="catalytic activity">
    <reaction evidence="9 10">
        <text>uridine(1498) in 16S rRNA + S-adenosyl-L-methionine = N(3)-methyluridine(1498) in 16S rRNA + S-adenosyl-L-homocysteine + H(+)</text>
        <dbReference type="Rhea" id="RHEA:42920"/>
        <dbReference type="Rhea" id="RHEA-COMP:10283"/>
        <dbReference type="Rhea" id="RHEA-COMP:10284"/>
        <dbReference type="ChEBI" id="CHEBI:15378"/>
        <dbReference type="ChEBI" id="CHEBI:57856"/>
        <dbReference type="ChEBI" id="CHEBI:59789"/>
        <dbReference type="ChEBI" id="CHEBI:65315"/>
        <dbReference type="ChEBI" id="CHEBI:74502"/>
        <dbReference type="EC" id="2.1.1.193"/>
    </reaction>
</comment>
<comment type="function">
    <text evidence="8 10">Specifically methylates the N3 position of the uracil ring of uridine 1498 (m3U1498) in 16S rRNA. Acts on the fully assembled 30S ribosomal subunit.</text>
</comment>
<keyword evidence="4 10" id="KW-0698">rRNA processing</keyword>
<gene>
    <name evidence="12" type="ORF">IAA16_05830</name>
</gene>
<protein>
    <recommendedName>
        <fullName evidence="10">Ribosomal RNA small subunit methyltransferase E</fullName>
        <ecNumber evidence="10">2.1.1.193</ecNumber>
    </recommendedName>
</protein>
<evidence type="ECO:0000256" key="4">
    <source>
        <dbReference type="ARBA" id="ARBA00022552"/>
    </source>
</evidence>
<comment type="caution">
    <text evidence="12">The sequence shown here is derived from an EMBL/GenBank/DDBJ whole genome shotgun (WGS) entry which is preliminary data.</text>
</comment>
<dbReference type="InterPro" id="IPR006700">
    <property type="entry name" value="RsmE"/>
</dbReference>
<keyword evidence="5 10" id="KW-0489">Methyltransferase</keyword>
<sequence length="271" mass="30882">MRQFVAPFLPDSKGRLRLQGKDYRYLSTVLRLRQGDVLPVRFPDGSLVNMEVWEIGNKFIELRLSDREETTERGVSALEIDREEAGDEIWLFQFVAKAQKMDLIIRQATEVGVSYIVPVQSAFSVQVDSADRKERWRRIVREARQQSGSPRDTQVLSPCSLEKALQTWEEMAPRGKGFVLYEEVGGSKTFHQGIVSYLKDGAEDKRQCALVAGCEGGISREELALMESKGFIPIHFRTNILRAETAALYGLAVLQNLLTEYDTWQLKESIY</sequence>
<dbReference type="GO" id="GO:0070475">
    <property type="term" value="P:rRNA base methylation"/>
    <property type="evidence" value="ECO:0007669"/>
    <property type="project" value="TreeGrafter"/>
</dbReference>
<dbReference type="Pfam" id="PF04452">
    <property type="entry name" value="Methyltrans_RNA"/>
    <property type="match status" value="1"/>
</dbReference>
<dbReference type="CDD" id="cd18084">
    <property type="entry name" value="RsmE-like"/>
    <property type="match status" value="1"/>
</dbReference>
<dbReference type="InterPro" id="IPR029028">
    <property type="entry name" value="Alpha/beta_knot_MTases"/>
</dbReference>
<evidence type="ECO:0000313" key="13">
    <source>
        <dbReference type="Proteomes" id="UP000823914"/>
    </source>
</evidence>
<name>A0A9E2NYU2_9SPIR</name>
<dbReference type="SUPFAM" id="SSF75217">
    <property type="entry name" value="alpha/beta knot"/>
    <property type="match status" value="1"/>
</dbReference>
<dbReference type="EC" id="2.1.1.193" evidence="10"/>
<reference evidence="12" key="1">
    <citation type="journal article" date="2021" name="PeerJ">
        <title>Extensive microbial diversity within the chicken gut microbiome revealed by metagenomics and culture.</title>
        <authorList>
            <person name="Gilroy R."/>
            <person name="Ravi A."/>
            <person name="Getino M."/>
            <person name="Pursley I."/>
            <person name="Horton D.L."/>
            <person name="Alikhan N.F."/>
            <person name="Baker D."/>
            <person name="Gharbi K."/>
            <person name="Hall N."/>
            <person name="Watson M."/>
            <person name="Adriaenssens E.M."/>
            <person name="Foster-Nyarko E."/>
            <person name="Jarju S."/>
            <person name="Secka A."/>
            <person name="Antonio M."/>
            <person name="Oren A."/>
            <person name="Chaudhuri R.R."/>
            <person name="La Ragione R."/>
            <person name="Hildebrand F."/>
            <person name="Pallen M.J."/>
        </authorList>
    </citation>
    <scope>NUCLEOTIDE SEQUENCE</scope>
    <source>
        <strain evidence="12">Gambia15-2214</strain>
    </source>
</reference>
<dbReference type="GO" id="GO:0005737">
    <property type="term" value="C:cytoplasm"/>
    <property type="evidence" value="ECO:0007669"/>
    <property type="project" value="UniProtKB-SubCell"/>
</dbReference>
<evidence type="ECO:0000256" key="10">
    <source>
        <dbReference type="PIRNR" id="PIRNR015601"/>
    </source>
</evidence>
<dbReference type="AlphaFoldDB" id="A0A9E2NYU2"/>
<dbReference type="InterPro" id="IPR015947">
    <property type="entry name" value="PUA-like_sf"/>
</dbReference>